<evidence type="ECO:0000313" key="3">
    <source>
        <dbReference type="Proteomes" id="UP000432089"/>
    </source>
</evidence>
<dbReference type="Gene3D" id="3.40.309.10">
    <property type="entry name" value="Aldehyde Dehydrogenase, Chain A, domain 2"/>
    <property type="match status" value="1"/>
</dbReference>
<dbReference type="InterPro" id="IPR015590">
    <property type="entry name" value="Aldehyde_DH_dom"/>
</dbReference>
<dbReference type="GO" id="GO:0006210">
    <property type="term" value="P:thymine catabolic process"/>
    <property type="evidence" value="ECO:0007669"/>
    <property type="project" value="TreeGrafter"/>
</dbReference>
<accession>A0A7V7PJV0</accession>
<dbReference type="InterPro" id="IPR016161">
    <property type="entry name" value="Ald_DH/histidinol_DH"/>
</dbReference>
<dbReference type="RefSeq" id="WP_150974077.1">
    <property type="nucleotide sequence ID" value="NZ_VZDO01000033.1"/>
</dbReference>
<dbReference type="PANTHER" id="PTHR43866:SF4">
    <property type="entry name" value="MALONATE-SEMIALDEHYDE DEHYDROGENASE"/>
    <property type="match status" value="1"/>
</dbReference>
<evidence type="ECO:0000259" key="1">
    <source>
        <dbReference type="Pfam" id="PF00171"/>
    </source>
</evidence>
<dbReference type="InterPro" id="IPR010061">
    <property type="entry name" value="MeMal-semiAld_DH"/>
</dbReference>
<dbReference type="AlphaFoldDB" id="A0A7V7PJV0"/>
<dbReference type="GO" id="GO:0004491">
    <property type="term" value="F:methylmalonate-semialdehyde dehydrogenase (acylating, NAD) activity"/>
    <property type="evidence" value="ECO:0007669"/>
    <property type="project" value="InterPro"/>
</dbReference>
<dbReference type="InterPro" id="IPR016163">
    <property type="entry name" value="Ald_DH_C"/>
</dbReference>
<organism evidence="2 3">
    <name type="scientific">Plantimonas leprariae</name>
    <dbReference type="NCBI Taxonomy" id="2615207"/>
    <lineage>
        <taxon>Bacteria</taxon>
        <taxon>Pseudomonadati</taxon>
        <taxon>Pseudomonadota</taxon>
        <taxon>Alphaproteobacteria</taxon>
        <taxon>Hyphomicrobiales</taxon>
        <taxon>Aurantimonadaceae</taxon>
        <taxon>Plantimonas</taxon>
    </lineage>
</organism>
<feature type="domain" description="Aldehyde dehydrogenase" evidence="1">
    <location>
        <begin position="1"/>
        <end position="173"/>
    </location>
</feature>
<feature type="non-terminal residue" evidence="2">
    <location>
        <position position="1"/>
    </location>
</feature>
<dbReference type="PANTHER" id="PTHR43866">
    <property type="entry name" value="MALONATE-SEMIALDEHYDE DEHYDROGENASE"/>
    <property type="match status" value="1"/>
</dbReference>
<name>A0A7V7PJV0_9HYPH</name>
<dbReference type="Proteomes" id="UP000432089">
    <property type="component" value="Unassembled WGS sequence"/>
</dbReference>
<proteinExistence type="predicted"/>
<reference evidence="2 3" key="1">
    <citation type="submission" date="2019-09" db="EMBL/GenBank/DDBJ databases">
        <title>YIM 132180 draft genome.</title>
        <authorList>
            <person name="Zhang K."/>
        </authorList>
    </citation>
    <scope>NUCLEOTIDE SEQUENCE [LARGE SCALE GENOMIC DNA]</scope>
    <source>
        <strain evidence="2 3">YIM 132180</strain>
    </source>
</reference>
<dbReference type="EMBL" id="VZDO01000033">
    <property type="protein sequence ID" value="KAB0675507.1"/>
    <property type="molecule type" value="Genomic_DNA"/>
</dbReference>
<dbReference type="SUPFAM" id="SSF53720">
    <property type="entry name" value="ALDH-like"/>
    <property type="match status" value="1"/>
</dbReference>
<dbReference type="GO" id="GO:0006574">
    <property type="term" value="P:L-valine catabolic process"/>
    <property type="evidence" value="ECO:0007669"/>
    <property type="project" value="TreeGrafter"/>
</dbReference>
<dbReference type="Pfam" id="PF00171">
    <property type="entry name" value="Aldedh"/>
    <property type="match status" value="1"/>
</dbReference>
<sequence>VEALKIGPYTDEGADYGPVVTKAAKEKILSLVEKGVQEGAELVVDGRQFRMQGYEDGFFVGSCLFDRVTPDMDIYKQEIFGPVLSVVRAKDYEEALSLPAKHEYGNGVAIYTRDGDAARDFASRVPIGMIGVNVPIPTPLAYHSFGGWKRSVFGDLNQHGPDAIKFWTRTKTVTSRWPSGIKSGAEFSMPVMR</sequence>
<protein>
    <submittedName>
        <fullName evidence="2">Aldehyde dehydrogenase family protein</fullName>
    </submittedName>
</protein>
<dbReference type="FunFam" id="3.40.309.10:FF:000002">
    <property type="entry name" value="Methylmalonate-semialdehyde dehydrogenase (Acylating)"/>
    <property type="match status" value="1"/>
</dbReference>
<comment type="caution">
    <text evidence="2">The sequence shown here is derived from an EMBL/GenBank/DDBJ whole genome shotgun (WGS) entry which is preliminary data.</text>
</comment>
<evidence type="ECO:0000313" key="2">
    <source>
        <dbReference type="EMBL" id="KAB0675507.1"/>
    </source>
</evidence>
<keyword evidence="3" id="KW-1185">Reference proteome</keyword>
<gene>
    <name evidence="2" type="ORF">F6X38_23090</name>
</gene>